<dbReference type="OrthoDB" id="264684at2157"/>
<dbReference type="Pfam" id="PF13458">
    <property type="entry name" value="Peripla_BP_6"/>
    <property type="match status" value="1"/>
</dbReference>
<name>A0A830EQ73_9EURY</name>
<dbReference type="Proteomes" id="UP000653099">
    <property type="component" value="Unassembled WGS sequence"/>
</dbReference>
<dbReference type="InterPro" id="IPR051010">
    <property type="entry name" value="BCAA_transport"/>
</dbReference>
<sequence length="453" mass="46804">MDGTDGTTGAEESGTQSVRRRGALRYLGGGALAAALGTAGCVQQADGGGSTPTDMTTGGGDTETGSDSGDDTATGTGIEGSGAESVTMGVLVPESGPSAPLGGAQRQGAELGVQYVNGSDEFDFTIDPVFEDTQTDPSTGLQRAQSVVEDDGADYVVGALESSVALAVADYVSDRDVVYTSGAATIELTGESCNENTFRTETNAAQQMAGLVDFVASDLGSNLWIHTTDDTYGNSAVAQIERRIDAQGVDIEVVGQTMPDKGTSNYGPQISNISNSEADVLALPDTGADLINFMKQASSAGLTEEVDIIGTAIFAQVSRQALGSDAVGAYSSTLYNHALETGDNRAFVDAYRDEYDGVPGSFARVGYDMVRMTARGIQEAGTNDPAEVRNALEGLEVTTALGTTSFRACDHQAVNPVWTGQVVEGEEIPGIELLNQVSGDDAIRPCEETGCRL</sequence>
<comment type="caution">
    <text evidence="4">The sequence shown here is derived from an EMBL/GenBank/DDBJ whole genome shotgun (WGS) entry which is preliminary data.</text>
</comment>
<proteinExistence type="predicted"/>
<protein>
    <submittedName>
        <fullName evidence="4">ABC transporter substrate-binding protein</fullName>
    </submittedName>
</protein>
<dbReference type="AlphaFoldDB" id="A0A830EQ73"/>
<dbReference type="InterPro" id="IPR028082">
    <property type="entry name" value="Peripla_BP_I"/>
</dbReference>
<reference evidence="4" key="1">
    <citation type="journal article" date="2014" name="Int. J. Syst. Evol. Microbiol.">
        <title>Complete genome sequence of Corynebacterium casei LMG S-19264T (=DSM 44701T), isolated from a smear-ripened cheese.</title>
        <authorList>
            <consortium name="US DOE Joint Genome Institute (JGI-PGF)"/>
            <person name="Walter F."/>
            <person name="Albersmeier A."/>
            <person name="Kalinowski J."/>
            <person name="Ruckert C."/>
        </authorList>
    </citation>
    <scope>NUCLEOTIDE SEQUENCE</scope>
    <source>
        <strain evidence="4">JCM 14359</strain>
    </source>
</reference>
<dbReference type="InterPro" id="IPR006311">
    <property type="entry name" value="TAT_signal"/>
</dbReference>
<dbReference type="PANTHER" id="PTHR30483">
    <property type="entry name" value="LEUCINE-SPECIFIC-BINDING PROTEIN"/>
    <property type="match status" value="1"/>
</dbReference>
<evidence type="ECO:0000313" key="5">
    <source>
        <dbReference type="Proteomes" id="UP000653099"/>
    </source>
</evidence>
<dbReference type="Gene3D" id="3.40.50.2300">
    <property type="match status" value="2"/>
</dbReference>
<gene>
    <name evidence="4" type="ORF">GCM10008995_06610</name>
</gene>
<evidence type="ECO:0000256" key="2">
    <source>
        <dbReference type="SAM" id="MobiDB-lite"/>
    </source>
</evidence>
<feature type="compositionally biased region" description="Low complexity" evidence="2">
    <location>
        <begin position="63"/>
        <end position="76"/>
    </location>
</feature>
<evidence type="ECO:0000313" key="4">
    <source>
        <dbReference type="EMBL" id="GGI99339.1"/>
    </source>
</evidence>
<evidence type="ECO:0000256" key="1">
    <source>
        <dbReference type="ARBA" id="ARBA00022729"/>
    </source>
</evidence>
<feature type="region of interest" description="Disordered" evidence="2">
    <location>
        <begin position="42"/>
        <end position="84"/>
    </location>
</feature>
<reference evidence="4" key="2">
    <citation type="submission" date="2020-09" db="EMBL/GenBank/DDBJ databases">
        <authorList>
            <person name="Sun Q."/>
            <person name="Ohkuma M."/>
        </authorList>
    </citation>
    <scope>NUCLEOTIDE SEQUENCE</scope>
    <source>
        <strain evidence="4">JCM 14359</strain>
    </source>
</reference>
<dbReference type="SUPFAM" id="SSF53822">
    <property type="entry name" value="Periplasmic binding protein-like I"/>
    <property type="match status" value="1"/>
</dbReference>
<dbReference type="EMBL" id="BMOC01000002">
    <property type="protein sequence ID" value="GGI99339.1"/>
    <property type="molecule type" value="Genomic_DNA"/>
</dbReference>
<dbReference type="PROSITE" id="PS51318">
    <property type="entry name" value="TAT"/>
    <property type="match status" value="1"/>
</dbReference>
<keyword evidence="5" id="KW-1185">Reference proteome</keyword>
<feature type="domain" description="Leucine-binding protein" evidence="3">
    <location>
        <begin position="86"/>
        <end position="425"/>
    </location>
</feature>
<evidence type="ECO:0000259" key="3">
    <source>
        <dbReference type="Pfam" id="PF13458"/>
    </source>
</evidence>
<dbReference type="InterPro" id="IPR028081">
    <property type="entry name" value="Leu-bd"/>
</dbReference>
<dbReference type="RefSeq" id="WP_188785958.1">
    <property type="nucleotide sequence ID" value="NZ_BMOC01000002.1"/>
</dbReference>
<feature type="region of interest" description="Disordered" evidence="2">
    <location>
        <begin position="1"/>
        <end position="21"/>
    </location>
</feature>
<organism evidence="4 5">
    <name type="scientific">Halobellus salinus</name>
    <dbReference type="NCBI Taxonomy" id="931585"/>
    <lineage>
        <taxon>Archaea</taxon>
        <taxon>Methanobacteriati</taxon>
        <taxon>Methanobacteriota</taxon>
        <taxon>Stenosarchaea group</taxon>
        <taxon>Halobacteria</taxon>
        <taxon>Halobacteriales</taxon>
        <taxon>Haloferacaceae</taxon>
        <taxon>Halobellus</taxon>
    </lineage>
</organism>
<keyword evidence="1" id="KW-0732">Signal</keyword>
<accession>A0A830EQ73</accession>
<dbReference type="PANTHER" id="PTHR30483:SF37">
    <property type="entry name" value="ABC TRANSPORTER SUBSTRATE-BINDING PROTEIN"/>
    <property type="match status" value="1"/>
</dbReference>